<dbReference type="AlphaFoldDB" id="A0A9Q1GV48"/>
<protein>
    <submittedName>
        <fullName evidence="2">Uncharacterized protein</fullName>
    </submittedName>
</protein>
<name>A0A9Q1GV48_9CARY</name>
<keyword evidence="3" id="KW-1185">Reference proteome</keyword>
<dbReference type="EMBL" id="JAKOGI010001350">
    <property type="protein sequence ID" value="KAJ8426089.1"/>
    <property type="molecule type" value="Genomic_DNA"/>
</dbReference>
<sequence>MFPNFLSTEQAAEYVRNNINWSLREPFTLRPNLLPKAHHGLLRQLRASRGDVPEGPASPQTMGHHPQFCSLPALIDGREQSMTKTKTTARLRSTDEFLAEGTSEGNPCSSSGSHRSSEISSFILPSTSSSSKWETSSSGRAVLKKRGRTLEKVVHEVVAEGIVFLGLAEHLDI</sequence>
<gene>
    <name evidence="2" type="ORF">Cgig2_006570</name>
</gene>
<reference evidence="2" key="1">
    <citation type="submission" date="2022-04" db="EMBL/GenBank/DDBJ databases">
        <title>Carnegiea gigantea Genome sequencing and assembly v2.</title>
        <authorList>
            <person name="Copetti D."/>
            <person name="Sanderson M.J."/>
            <person name="Burquez A."/>
            <person name="Wojciechowski M.F."/>
        </authorList>
    </citation>
    <scope>NUCLEOTIDE SEQUENCE</scope>
    <source>
        <strain evidence="2">SGP5-SGP5p</strain>
        <tissue evidence="2">Aerial part</tissue>
    </source>
</reference>
<evidence type="ECO:0000256" key="1">
    <source>
        <dbReference type="SAM" id="MobiDB-lite"/>
    </source>
</evidence>
<evidence type="ECO:0000313" key="2">
    <source>
        <dbReference type="EMBL" id="KAJ8426089.1"/>
    </source>
</evidence>
<organism evidence="2 3">
    <name type="scientific">Carnegiea gigantea</name>
    <dbReference type="NCBI Taxonomy" id="171969"/>
    <lineage>
        <taxon>Eukaryota</taxon>
        <taxon>Viridiplantae</taxon>
        <taxon>Streptophyta</taxon>
        <taxon>Embryophyta</taxon>
        <taxon>Tracheophyta</taxon>
        <taxon>Spermatophyta</taxon>
        <taxon>Magnoliopsida</taxon>
        <taxon>eudicotyledons</taxon>
        <taxon>Gunneridae</taxon>
        <taxon>Pentapetalae</taxon>
        <taxon>Caryophyllales</taxon>
        <taxon>Cactineae</taxon>
        <taxon>Cactaceae</taxon>
        <taxon>Cactoideae</taxon>
        <taxon>Echinocereeae</taxon>
        <taxon>Carnegiea</taxon>
    </lineage>
</organism>
<dbReference type="Proteomes" id="UP001153076">
    <property type="component" value="Unassembled WGS sequence"/>
</dbReference>
<accession>A0A9Q1GV48</accession>
<feature type="compositionally biased region" description="Low complexity" evidence="1">
    <location>
        <begin position="109"/>
        <end position="119"/>
    </location>
</feature>
<evidence type="ECO:0000313" key="3">
    <source>
        <dbReference type="Proteomes" id="UP001153076"/>
    </source>
</evidence>
<comment type="caution">
    <text evidence="2">The sequence shown here is derived from an EMBL/GenBank/DDBJ whole genome shotgun (WGS) entry which is preliminary data.</text>
</comment>
<feature type="region of interest" description="Disordered" evidence="1">
    <location>
        <begin position="94"/>
        <end position="119"/>
    </location>
</feature>
<feature type="region of interest" description="Disordered" evidence="1">
    <location>
        <begin position="49"/>
        <end position="68"/>
    </location>
</feature>
<proteinExistence type="predicted"/>